<dbReference type="SMART" id="SM00369">
    <property type="entry name" value="LRR_TYP"/>
    <property type="match status" value="5"/>
</dbReference>
<dbReference type="AlphaFoldDB" id="A0A504JE51"/>
<dbReference type="PANTHER" id="PTHR48051">
    <property type="match status" value="1"/>
</dbReference>
<dbReference type="InterPro" id="IPR032675">
    <property type="entry name" value="LRR_dom_sf"/>
</dbReference>
<keyword evidence="1" id="KW-0433">Leucine-rich repeat</keyword>
<keyword evidence="2" id="KW-0677">Repeat</keyword>
<evidence type="ECO:0000313" key="3">
    <source>
        <dbReference type="EMBL" id="TPN88984.1"/>
    </source>
</evidence>
<dbReference type="Pfam" id="PF12799">
    <property type="entry name" value="LRR_4"/>
    <property type="match status" value="1"/>
</dbReference>
<dbReference type="InterPro" id="IPR001611">
    <property type="entry name" value="Leu-rich_rpt"/>
</dbReference>
<gene>
    <name evidence="3" type="ORF">FHK87_01835</name>
</gene>
<dbReference type="SUPFAM" id="SSF52047">
    <property type="entry name" value="RNI-like"/>
    <property type="match status" value="1"/>
</dbReference>
<comment type="caution">
    <text evidence="3">The sequence shown here is derived from an EMBL/GenBank/DDBJ whole genome shotgun (WGS) entry which is preliminary data.</text>
</comment>
<evidence type="ECO:0000256" key="2">
    <source>
        <dbReference type="ARBA" id="ARBA00022737"/>
    </source>
</evidence>
<evidence type="ECO:0000256" key="1">
    <source>
        <dbReference type="ARBA" id="ARBA00022614"/>
    </source>
</evidence>
<protein>
    <submittedName>
        <fullName evidence="3">Leucine-rich repeat domain-containing protein</fullName>
    </submittedName>
</protein>
<dbReference type="PROSITE" id="PS51450">
    <property type="entry name" value="LRR"/>
    <property type="match status" value="1"/>
</dbReference>
<reference evidence="3 4" key="1">
    <citation type="submission" date="2019-06" db="EMBL/GenBank/DDBJ databases">
        <authorList>
            <person name="Meng X."/>
        </authorList>
    </citation>
    <scope>NUCLEOTIDE SEQUENCE [LARGE SCALE GENOMIC DNA]</scope>
    <source>
        <strain evidence="3 4">M625</strain>
    </source>
</reference>
<evidence type="ECO:0000313" key="4">
    <source>
        <dbReference type="Proteomes" id="UP000315540"/>
    </source>
</evidence>
<dbReference type="RefSeq" id="WP_140589095.1">
    <property type="nucleotide sequence ID" value="NZ_VFWZ01000001.1"/>
</dbReference>
<dbReference type="Gene3D" id="3.80.10.10">
    <property type="entry name" value="Ribonuclease Inhibitor"/>
    <property type="match status" value="1"/>
</dbReference>
<dbReference type="InterPro" id="IPR025875">
    <property type="entry name" value="Leu-rich_rpt_4"/>
</dbReference>
<dbReference type="PANTHER" id="PTHR48051:SF1">
    <property type="entry name" value="RAS SUPPRESSOR PROTEIN 1"/>
    <property type="match status" value="1"/>
</dbReference>
<dbReference type="InterPro" id="IPR050216">
    <property type="entry name" value="LRR_domain-containing"/>
</dbReference>
<dbReference type="OrthoDB" id="1160883at2"/>
<dbReference type="Proteomes" id="UP000315540">
    <property type="component" value="Unassembled WGS sequence"/>
</dbReference>
<dbReference type="GO" id="GO:0005737">
    <property type="term" value="C:cytoplasm"/>
    <property type="evidence" value="ECO:0007669"/>
    <property type="project" value="TreeGrafter"/>
</dbReference>
<proteinExistence type="predicted"/>
<keyword evidence="4" id="KW-1185">Reference proteome</keyword>
<name>A0A504JE51_9FLAO</name>
<accession>A0A504JE51</accession>
<organism evidence="3 4">
    <name type="scientific">Aquimarina algicola</name>
    <dbReference type="NCBI Taxonomy" id="2589995"/>
    <lineage>
        <taxon>Bacteria</taxon>
        <taxon>Pseudomonadati</taxon>
        <taxon>Bacteroidota</taxon>
        <taxon>Flavobacteriia</taxon>
        <taxon>Flavobacteriales</taxon>
        <taxon>Flavobacteriaceae</taxon>
        <taxon>Aquimarina</taxon>
    </lineage>
</organism>
<sequence>MYIILLFIASGCNTYKTFYQTTFSSIPDTDISKIYRLNLSDQNLETLPLSASKLSSLRMLDLSGNTDLNLETVFEQLHYKDHIEVLILDHLTIDKLPKSISAFTSLKHISLAYNPNLDLKHTLELLKTLPIVFLNLQGNQITDLPEEIAGLHHLRDLNLSYNKIHNEKSYEYLGTLPKLYSVWIDHNEFDELPKTIGTLDQIRFLYIDHNHLKTLPKEMSQLKTWVIHAGYNNFDTLPEVFTDMQSLFMVHINHNQISTIPKAYETKKYPLAGLILDGNPLPSTEKKKAQKLFKSFFLLSFEQK</sequence>
<dbReference type="EMBL" id="VFWZ01000001">
    <property type="protein sequence ID" value="TPN88984.1"/>
    <property type="molecule type" value="Genomic_DNA"/>
</dbReference>
<dbReference type="InterPro" id="IPR003591">
    <property type="entry name" value="Leu-rich_rpt_typical-subtyp"/>
</dbReference>